<feature type="region of interest" description="Disordered" evidence="1">
    <location>
        <begin position="96"/>
        <end position="125"/>
    </location>
</feature>
<reference evidence="2" key="1">
    <citation type="journal article" date="2019" name="bioRxiv">
        <title>The Genome of the Zebra Mussel, Dreissena polymorpha: A Resource for Invasive Species Research.</title>
        <authorList>
            <person name="McCartney M.A."/>
            <person name="Auch B."/>
            <person name="Kono T."/>
            <person name="Mallez S."/>
            <person name="Zhang Y."/>
            <person name="Obille A."/>
            <person name="Becker A."/>
            <person name="Abrahante J.E."/>
            <person name="Garbe J."/>
            <person name="Badalamenti J.P."/>
            <person name="Herman A."/>
            <person name="Mangelson H."/>
            <person name="Liachko I."/>
            <person name="Sullivan S."/>
            <person name="Sone E.D."/>
            <person name="Koren S."/>
            <person name="Silverstein K.A.T."/>
            <person name="Beckman K.B."/>
            <person name="Gohl D.M."/>
        </authorList>
    </citation>
    <scope>NUCLEOTIDE SEQUENCE</scope>
    <source>
        <strain evidence="2">Duluth1</strain>
        <tissue evidence="2">Whole animal</tissue>
    </source>
</reference>
<evidence type="ECO:0000256" key="1">
    <source>
        <dbReference type="SAM" id="MobiDB-lite"/>
    </source>
</evidence>
<comment type="caution">
    <text evidence="2">The sequence shown here is derived from an EMBL/GenBank/DDBJ whole genome shotgun (WGS) entry which is preliminary data.</text>
</comment>
<dbReference type="Proteomes" id="UP000828390">
    <property type="component" value="Unassembled WGS sequence"/>
</dbReference>
<sequence length="125" mass="14586">MHKRLSTSMSSSLKHTYQDLKKHVKYKLRKAFHFYLNDMLDPVNDRNSKSFWKYIRSRKQDAVDISTLKNEGFIADTAKGKANLLNKLLTSVFRSSEKKISPTSPLKDHLHLKHGPNYHNSSKRN</sequence>
<proteinExistence type="predicted"/>
<dbReference type="AlphaFoldDB" id="A0A9D4LLA2"/>
<protein>
    <submittedName>
        <fullName evidence="2">Uncharacterized protein</fullName>
    </submittedName>
</protein>
<feature type="compositionally biased region" description="Basic residues" evidence="1">
    <location>
        <begin position="110"/>
        <end position="125"/>
    </location>
</feature>
<evidence type="ECO:0000313" key="3">
    <source>
        <dbReference type="Proteomes" id="UP000828390"/>
    </source>
</evidence>
<accession>A0A9D4LLA2</accession>
<reference evidence="2" key="2">
    <citation type="submission" date="2020-11" db="EMBL/GenBank/DDBJ databases">
        <authorList>
            <person name="McCartney M.A."/>
            <person name="Auch B."/>
            <person name="Kono T."/>
            <person name="Mallez S."/>
            <person name="Becker A."/>
            <person name="Gohl D.M."/>
            <person name="Silverstein K.A.T."/>
            <person name="Koren S."/>
            <person name="Bechman K.B."/>
            <person name="Herman A."/>
            <person name="Abrahante J.E."/>
            <person name="Garbe J."/>
        </authorList>
    </citation>
    <scope>NUCLEOTIDE SEQUENCE</scope>
    <source>
        <strain evidence="2">Duluth1</strain>
        <tissue evidence="2">Whole animal</tissue>
    </source>
</reference>
<organism evidence="2 3">
    <name type="scientific">Dreissena polymorpha</name>
    <name type="common">Zebra mussel</name>
    <name type="synonym">Mytilus polymorpha</name>
    <dbReference type="NCBI Taxonomy" id="45954"/>
    <lineage>
        <taxon>Eukaryota</taxon>
        <taxon>Metazoa</taxon>
        <taxon>Spiralia</taxon>
        <taxon>Lophotrochozoa</taxon>
        <taxon>Mollusca</taxon>
        <taxon>Bivalvia</taxon>
        <taxon>Autobranchia</taxon>
        <taxon>Heteroconchia</taxon>
        <taxon>Euheterodonta</taxon>
        <taxon>Imparidentia</taxon>
        <taxon>Neoheterodontei</taxon>
        <taxon>Myida</taxon>
        <taxon>Dreissenoidea</taxon>
        <taxon>Dreissenidae</taxon>
        <taxon>Dreissena</taxon>
    </lineage>
</organism>
<keyword evidence="3" id="KW-1185">Reference proteome</keyword>
<gene>
    <name evidence="2" type="ORF">DPMN_023750</name>
</gene>
<evidence type="ECO:0000313" key="2">
    <source>
        <dbReference type="EMBL" id="KAH3860827.1"/>
    </source>
</evidence>
<dbReference type="EMBL" id="JAIWYP010000002">
    <property type="protein sequence ID" value="KAH3860827.1"/>
    <property type="molecule type" value="Genomic_DNA"/>
</dbReference>
<name>A0A9D4LLA2_DREPO</name>